<gene>
    <name evidence="1" type="ORF">GCM10023213_29970</name>
</gene>
<organism evidence="1 2">
    <name type="scientific">Prosthecobacter algae</name>
    <dbReference type="NCBI Taxonomy" id="1144682"/>
    <lineage>
        <taxon>Bacteria</taxon>
        <taxon>Pseudomonadati</taxon>
        <taxon>Verrucomicrobiota</taxon>
        <taxon>Verrucomicrobiia</taxon>
        <taxon>Verrucomicrobiales</taxon>
        <taxon>Verrucomicrobiaceae</taxon>
        <taxon>Prosthecobacter</taxon>
    </lineage>
</organism>
<dbReference type="SUPFAM" id="SSF53756">
    <property type="entry name" value="UDP-Glycosyltransferase/glycogen phosphorylase"/>
    <property type="match status" value="1"/>
</dbReference>
<accession>A0ABP9P9J0</accession>
<dbReference type="Proteomes" id="UP001499852">
    <property type="component" value="Unassembled WGS sequence"/>
</dbReference>
<name>A0ABP9P9J0_9BACT</name>
<reference evidence="2" key="1">
    <citation type="journal article" date="2019" name="Int. J. Syst. Evol. Microbiol.">
        <title>The Global Catalogue of Microorganisms (GCM) 10K type strain sequencing project: providing services to taxonomists for standard genome sequencing and annotation.</title>
        <authorList>
            <consortium name="The Broad Institute Genomics Platform"/>
            <consortium name="The Broad Institute Genome Sequencing Center for Infectious Disease"/>
            <person name="Wu L."/>
            <person name="Ma J."/>
        </authorList>
    </citation>
    <scope>NUCLEOTIDE SEQUENCE [LARGE SCALE GENOMIC DNA]</scope>
    <source>
        <strain evidence="2">JCM 18053</strain>
    </source>
</reference>
<protein>
    <submittedName>
        <fullName evidence="1">Uncharacterized protein</fullName>
    </submittedName>
</protein>
<evidence type="ECO:0000313" key="2">
    <source>
        <dbReference type="Proteomes" id="UP001499852"/>
    </source>
</evidence>
<comment type="caution">
    <text evidence="1">The sequence shown here is derived from an EMBL/GenBank/DDBJ whole genome shotgun (WGS) entry which is preliminary data.</text>
</comment>
<keyword evidence="2" id="KW-1185">Reference proteome</keyword>
<evidence type="ECO:0000313" key="1">
    <source>
        <dbReference type="EMBL" id="GAA5143016.1"/>
    </source>
</evidence>
<dbReference type="Gene3D" id="3.40.50.2000">
    <property type="entry name" value="Glycogen Phosphorylase B"/>
    <property type="match status" value="1"/>
</dbReference>
<proteinExistence type="predicted"/>
<dbReference type="EMBL" id="BAABIA010000006">
    <property type="protein sequence ID" value="GAA5143016.1"/>
    <property type="molecule type" value="Genomic_DNA"/>
</dbReference>
<sequence length="394" mass="44433">MLQGQPESLDLDWAYVSDELLGKPEGAEFERLKSGYAEWWRKCADELRALLKDNPGDPRSILLDLGEGQSRETYPRFAWKYLRARDHLAQARPKLLLCDTQEGSDERAWSLAASELGIPVAAYTYDHIPQPRFSFSPDWLLCDSGRNAHIAQLRGHQADRIVPVASHRRPAAALKERDGESSKILLYADSYYSGTSATVEPQRSYLHYRLLVETARQMPGHQFHLKFHPLRDRKKVEQCFIGMDEDELYVRMRYIESLNPPPNVKMIPPEEDMLVHLQKAGVLLNSNSTAGLEAFVLGVPVIFLYEPNTELGFPLIHEHGACLVATTSDSLAAEVARLENDPAHAAAQIRNQRRYVDEFYWSSGRQSLTEGIQAILREQTAAHIASTGTAEADP</sequence>